<dbReference type="InterPro" id="IPR034686">
    <property type="entry name" value="Terpene_cyclase-like_2"/>
</dbReference>
<protein>
    <recommendedName>
        <fullName evidence="5">Terpene synthase</fullName>
    </recommendedName>
</protein>
<dbReference type="GO" id="GO:0010333">
    <property type="term" value="F:terpene synthase activity"/>
    <property type="evidence" value="ECO:0007669"/>
    <property type="project" value="InterPro"/>
</dbReference>
<comment type="caution">
    <text evidence="3">The sequence shown here is derived from an EMBL/GenBank/DDBJ whole genome shotgun (WGS) entry which is preliminary data.</text>
</comment>
<dbReference type="Gene3D" id="1.10.600.10">
    <property type="entry name" value="Farnesyl Diphosphate Synthase"/>
    <property type="match status" value="1"/>
</dbReference>
<dbReference type="Pfam" id="PF19086">
    <property type="entry name" value="Terpene_syn_C_2"/>
    <property type="match status" value="1"/>
</dbReference>
<reference evidence="3 4" key="1">
    <citation type="submission" date="2020-08" db="EMBL/GenBank/DDBJ databases">
        <title>Sequencing the genomes of 1000 actinobacteria strains.</title>
        <authorList>
            <person name="Klenk H.-P."/>
        </authorList>
    </citation>
    <scope>NUCLEOTIDE SEQUENCE [LARGE SCALE GENOMIC DNA]</scope>
    <source>
        <strain evidence="3 4">DSM 44230</strain>
    </source>
</reference>
<evidence type="ECO:0000256" key="1">
    <source>
        <dbReference type="ARBA" id="ARBA00023239"/>
    </source>
</evidence>
<dbReference type="Proteomes" id="UP000533598">
    <property type="component" value="Unassembled WGS sequence"/>
</dbReference>
<sequence length="338" mass="38152">MQPPYPPRRSPDLPRARAHSTAWAHRMGLVAGPDPWFAIWDEQDLADFDFPLFAALVHPEGRGDTLNLVSDWYTWSWYLDDLLLERHKRTRDPLGARTFLDRLAKIPRGATPANPVEHALHDLWQRTTASPAWRSRLAGCLPNIADDALWEIDNLAQGRIPDPADYLGMRRLAGGALWAAQLAELVLGLELPAAIRDSTPMRRLGEAFADVVDLHNDLLSYRRETEYEQEVGNAVVVHAAFLGEGVDNAATRTTQLLTARLELFEHLCHTEIPALLTRHDPSTTTTTQRYLAGLRDWLAGDFQWHLETRRYQPESWQRKTRPTLGGPHGLGTSAARVH</sequence>
<evidence type="ECO:0000256" key="2">
    <source>
        <dbReference type="SAM" id="MobiDB-lite"/>
    </source>
</evidence>
<keyword evidence="1" id="KW-0456">Lyase</keyword>
<evidence type="ECO:0000313" key="4">
    <source>
        <dbReference type="Proteomes" id="UP000533598"/>
    </source>
</evidence>
<dbReference type="SUPFAM" id="SSF48576">
    <property type="entry name" value="Terpenoid synthases"/>
    <property type="match status" value="1"/>
</dbReference>
<accession>A0A7W7CEP1</accession>
<gene>
    <name evidence="3" type="ORF">HNR67_005884</name>
</gene>
<feature type="region of interest" description="Disordered" evidence="2">
    <location>
        <begin position="315"/>
        <end position="338"/>
    </location>
</feature>
<proteinExistence type="predicted"/>
<dbReference type="AlphaFoldDB" id="A0A7W7CEP1"/>
<dbReference type="SFLD" id="SFLDS00005">
    <property type="entry name" value="Isoprenoid_Synthase_Type_I"/>
    <property type="match status" value="1"/>
</dbReference>
<keyword evidence="4" id="KW-1185">Reference proteome</keyword>
<dbReference type="InterPro" id="IPR008949">
    <property type="entry name" value="Isoprenoid_synthase_dom_sf"/>
</dbReference>
<dbReference type="SFLD" id="SFLDG01020">
    <property type="entry name" value="Terpene_Cyclase_Like_2"/>
    <property type="match status" value="1"/>
</dbReference>
<evidence type="ECO:0008006" key="5">
    <source>
        <dbReference type="Google" id="ProtNLM"/>
    </source>
</evidence>
<dbReference type="EMBL" id="JACHMH010000001">
    <property type="protein sequence ID" value="MBB4679766.1"/>
    <property type="molecule type" value="Genomic_DNA"/>
</dbReference>
<name>A0A7W7CEP1_9PSEU</name>
<dbReference type="RefSeq" id="WP_185005475.1">
    <property type="nucleotide sequence ID" value="NZ_BAAAUI010000001.1"/>
</dbReference>
<organism evidence="3 4">
    <name type="scientific">Crossiella cryophila</name>
    <dbReference type="NCBI Taxonomy" id="43355"/>
    <lineage>
        <taxon>Bacteria</taxon>
        <taxon>Bacillati</taxon>
        <taxon>Actinomycetota</taxon>
        <taxon>Actinomycetes</taxon>
        <taxon>Pseudonocardiales</taxon>
        <taxon>Pseudonocardiaceae</taxon>
        <taxon>Crossiella</taxon>
    </lineage>
</organism>
<evidence type="ECO:0000313" key="3">
    <source>
        <dbReference type="EMBL" id="MBB4679766.1"/>
    </source>
</evidence>